<dbReference type="PANTHER" id="PTHR10000:SF55">
    <property type="entry name" value="5-AMINO-6-(5-PHOSPHO-D-RIBITYLAMINO)URACIL PHOSPHATASE YCSE"/>
    <property type="match status" value="1"/>
</dbReference>
<dbReference type="PROSITE" id="PS01228">
    <property type="entry name" value="COF_1"/>
    <property type="match status" value="1"/>
</dbReference>
<dbReference type="PROSITE" id="PS01229">
    <property type="entry name" value="COF_2"/>
    <property type="match status" value="1"/>
</dbReference>
<dbReference type="CDD" id="cd07516">
    <property type="entry name" value="HAD_Pase"/>
    <property type="match status" value="1"/>
</dbReference>
<dbReference type="Gene3D" id="3.30.1240.10">
    <property type="match status" value="2"/>
</dbReference>
<dbReference type="InterPro" id="IPR023214">
    <property type="entry name" value="HAD_sf"/>
</dbReference>
<organism evidence="2 3">
    <name type="scientific">Ferviditalea candida</name>
    <dbReference type="NCBI Taxonomy" id="3108399"/>
    <lineage>
        <taxon>Bacteria</taxon>
        <taxon>Bacillati</taxon>
        <taxon>Bacillota</taxon>
        <taxon>Bacilli</taxon>
        <taxon>Bacillales</taxon>
        <taxon>Paenibacillaceae</taxon>
        <taxon>Ferviditalea</taxon>
    </lineage>
</organism>
<dbReference type="NCBIfam" id="TIGR01484">
    <property type="entry name" value="HAD-SF-IIB"/>
    <property type="match status" value="1"/>
</dbReference>
<dbReference type="SFLD" id="SFLDS00003">
    <property type="entry name" value="Haloacid_Dehalogenase"/>
    <property type="match status" value="1"/>
</dbReference>
<proteinExistence type="predicted"/>
<evidence type="ECO:0000313" key="2">
    <source>
        <dbReference type="EMBL" id="MEB3100490.1"/>
    </source>
</evidence>
<reference evidence="2" key="1">
    <citation type="submission" date="2023-12" db="EMBL/GenBank/DDBJ databases">
        <title>Fervidustalea candida gen. nov., sp. nov., a novel member of the family Paenibacillaceae isolated from a geothermal area.</title>
        <authorList>
            <person name="Li W.-J."/>
            <person name="Jiao J.-Y."/>
            <person name="Chen Y."/>
        </authorList>
    </citation>
    <scope>NUCLEOTIDE SEQUENCE</scope>
    <source>
        <strain evidence="2">SYSU GA230002</strain>
    </source>
</reference>
<protein>
    <submittedName>
        <fullName evidence="2">Cof-type HAD-IIB family hydrolase</fullName>
        <ecNumber evidence="2">3.1.3.-</ecNumber>
    </submittedName>
</protein>
<dbReference type="GO" id="GO:0016787">
    <property type="term" value="F:hydrolase activity"/>
    <property type="evidence" value="ECO:0007669"/>
    <property type="project" value="UniProtKB-KW"/>
</dbReference>
<accession>A0ABU5ZDA9</accession>
<keyword evidence="3" id="KW-1185">Reference proteome</keyword>
<keyword evidence="2" id="KW-0378">Hydrolase</keyword>
<dbReference type="EC" id="3.1.3.-" evidence="2"/>
<dbReference type="SUPFAM" id="SSF56784">
    <property type="entry name" value="HAD-like"/>
    <property type="match status" value="1"/>
</dbReference>
<dbReference type="Gene3D" id="3.40.50.1000">
    <property type="entry name" value="HAD superfamily/HAD-like"/>
    <property type="match status" value="2"/>
</dbReference>
<dbReference type="EMBL" id="JAYJLD010000002">
    <property type="protein sequence ID" value="MEB3100490.1"/>
    <property type="molecule type" value="Genomic_DNA"/>
</dbReference>
<dbReference type="Pfam" id="PF08282">
    <property type="entry name" value="Hydrolase_3"/>
    <property type="match status" value="1"/>
</dbReference>
<comment type="caution">
    <text evidence="2">The sequence shown here is derived from an EMBL/GenBank/DDBJ whole genome shotgun (WGS) entry which is preliminary data.</text>
</comment>
<gene>
    <name evidence="2" type="ORF">VF724_02300</name>
</gene>
<sequence length="246" mass="27506">MGPYKLVALDMDGTLLNNRQQISDGNRQAIRDLTKQGIPVVLSTGRGLFSVMPFVEELRLNDPLITVNGSEVWEHPGKLRKRVPLKPETVARLKRLAVQYDTWFWGYTVDGMFNKENWAEDIFAREWLKFGYYAEDSAILKKILQEISQWGVLEITNSHPNNLEVNPRGVSKASGLNEVCALLGVRMSEIVAIGDSLNDLAMIQSVGLGVAMGNSQEEVKRAARLTTLTNEEDGVVKIIREHVLGD</sequence>
<dbReference type="Pfam" id="PF05116">
    <property type="entry name" value="S6PP"/>
    <property type="match status" value="1"/>
</dbReference>
<dbReference type="RefSeq" id="WP_371752598.1">
    <property type="nucleotide sequence ID" value="NZ_JAYJLD010000002.1"/>
</dbReference>
<dbReference type="Proteomes" id="UP001310386">
    <property type="component" value="Unassembled WGS sequence"/>
</dbReference>
<dbReference type="InterPro" id="IPR006379">
    <property type="entry name" value="HAD-SF_hydro_IIB"/>
</dbReference>
<feature type="domain" description="Sucrose phosphatase-like" evidence="1">
    <location>
        <begin position="5"/>
        <end position="74"/>
    </location>
</feature>
<dbReference type="InterPro" id="IPR006380">
    <property type="entry name" value="SPP-like_dom"/>
</dbReference>
<evidence type="ECO:0000313" key="3">
    <source>
        <dbReference type="Proteomes" id="UP001310386"/>
    </source>
</evidence>
<evidence type="ECO:0000259" key="1">
    <source>
        <dbReference type="Pfam" id="PF05116"/>
    </source>
</evidence>
<dbReference type="SFLD" id="SFLDG01140">
    <property type="entry name" value="C2.B:_Phosphomannomutase_and_P"/>
    <property type="match status" value="1"/>
</dbReference>
<name>A0ABU5ZDA9_9BACL</name>
<dbReference type="InterPro" id="IPR036412">
    <property type="entry name" value="HAD-like_sf"/>
</dbReference>
<dbReference type="PANTHER" id="PTHR10000">
    <property type="entry name" value="PHOSPHOSERINE PHOSPHATASE"/>
    <property type="match status" value="1"/>
</dbReference>